<organism evidence="1">
    <name type="scientific">Spodoptera frugiperda</name>
    <name type="common">Fall armyworm</name>
    <dbReference type="NCBI Taxonomy" id="7108"/>
    <lineage>
        <taxon>Eukaryota</taxon>
        <taxon>Metazoa</taxon>
        <taxon>Ecdysozoa</taxon>
        <taxon>Arthropoda</taxon>
        <taxon>Hexapoda</taxon>
        <taxon>Insecta</taxon>
        <taxon>Pterygota</taxon>
        <taxon>Neoptera</taxon>
        <taxon>Endopterygota</taxon>
        <taxon>Lepidoptera</taxon>
        <taxon>Glossata</taxon>
        <taxon>Ditrysia</taxon>
        <taxon>Noctuoidea</taxon>
        <taxon>Noctuidae</taxon>
        <taxon>Amphipyrinae</taxon>
        <taxon>Spodoptera</taxon>
    </lineage>
</organism>
<gene>
    <name evidence="1" type="ORF">SFRICE_032932</name>
</gene>
<proteinExistence type="predicted"/>
<dbReference type="AlphaFoldDB" id="A0A2H1WZZ9"/>
<dbReference type="EMBL" id="ODYU01012386">
    <property type="protein sequence ID" value="SOQ58669.1"/>
    <property type="molecule type" value="Genomic_DNA"/>
</dbReference>
<protein>
    <submittedName>
        <fullName evidence="1">SFRICE_032932</fullName>
    </submittedName>
</protein>
<accession>A0A2H1WZZ9</accession>
<reference evidence="1" key="1">
    <citation type="submission" date="2016-07" db="EMBL/GenBank/DDBJ databases">
        <authorList>
            <person name="Bretaudeau A."/>
        </authorList>
    </citation>
    <scope>NUCLEOTIDE SEQUENCE</scope>
    <source>
        <strain evidence="1">Rice</strain>
        <tissue evidence="1">Whole body</tissue>
    </source>
</reference>
<name>A0A2H1WZZ9_SPOFR</name>
<sequence>MEKQMEILLSKINEKLKEQTATLTTAITRNVMEALDEKFKKTTTSKLELKEKRKNNVIFFGIEERGKTELELVNFVKEILVDSGIQILIVKK</sequence>
<evidence type="ECO:0000313" key="1">
    <source>
        <dbReference type="EMBL" id="SOQ58669.1"/>
    </source>
</evidence>